<dbReference type="RefSeq" id="XP_033600272.1">
    <property type="nucleotide sequence ID" value="XM_033743959.1"/>
</dbReference>
<proteinExistence type="predicted"/>
<protein>
    <recommendedName>
        <fullName evidence="4">Transmembrane protein</fullName>
    </recommendedName>
</protein>
<keyword evidence="3" id="KW-1185">Reference proteome</keyword>
<dbReference type="AlphaFoldDB" id="A0A6A6W9P7"/>
<keyword evidence="1" id="KW-1133">Transmembrane helix</keyword>
<keyword evidence="1" id="KW-0812">Transmembrane</keyword>
<evidence type="ECO:0000256" key="1">
    <source>
        <dbReference type="SAM" id="Phobius"/>
    </source>
</evidence>
<reference evidence="2" key="1">
    <citation type="journal article" date="2020" name="Stud. Mycol.">
        <title>101 Dothideomycetes genomes: a test case for predicting lifestyles and emergence of pathogens.</title>
        <authorList>
            <person name="Haridas S."/>
            <person name="Albert R."/>
            <person name="Binder M."/>
            <person name="Bloem J."/>
            <person name="Labutti K."/>
            <person name="Salamov A."/>
            <person name="Andreopoulos B."/>
            <person name="Baker S."/>
            <person name="Barry K."/>
            <person name="Bills G."/>
            <person name="Bluhm B."/>
            <person name="Cannon C."/>
            <person name="Castanera R."/>
            <person name="Culley D."/>
            <person name="Daum C."/>
            <person name="Ezra D."/>
            <person name="Gonzalez J."/>
            <person name="Henrissat B."/>
            <person name="Kuo A."/>
            <person name="Liang C."/>
            <person name="Lipzen A."/>
            <person name="Lutzoni F."/>
            <person name="Magnuson J."/>
            <person name="Mondo S."/>
            <person name="Nolan M."/>
            <person name="Ohm R."/>
            <person name="Pangilinan J."/>
            <person name="Park H.-J."/>
            <person name="Ramirez L."/>
            <person name="Alfaro M."/>
            <person name="Sun H."/>
            <person name="Tritt A."/>
            <person name="Yoshinaga Y."/>
            <person name="Zwiers L.-H."/>
            <person name="Turgeon B."/>
            <person name="Goodwin S."/>
            <person name="Spatafora J."/>
            <person name="Crous P."/>
            <person name="Grigoriev I."/>
        </authorList>
    </citation>
    <scope>NUCLEOTIDE SEQUENCE</scope>
    <source>
        <strain evidence="2">CBS 121739</strain>
    </source>
</reference>
<evidence type="ECO:0008006" key="4">
    <source>
        <dbReference type="Google" id="ProtNLM"/>
    </source>
</evidence>
<feature type="transmembrane region" description="Helical" evidence="1">
    <location>
        <begin position="26"/>
        <end position="50"/>
    </location>
</feature>
<gene>
    <name evidence="2" type="ORF">EJ05DRAFT_476137</name>
</gene>
<name>A0A6A6W9P7_9PEZI</name>
<accession>A0A6A6W9P7</accession>
<dbReference type="EMBL" id="ML996572">
    <property type="protein sequence ID" value="KAF2757821.1"/>
    <property type="molecule type" value="Genomic_DNA"/>
</dbReference>
<evidence type="ECO:0000313" key="2">
    <source>
        <dbReference type="EMBL" id="KAF2757821.1"/>
    </source>
</evidence>
<evidence type="ECO:0000313" key="3">
    <source>
        <dbReference type="Proteomes" id="UP000799437"/>
    </source>
</evidence>
<dbReference type="GeneID" id="54485013"/>
<dbReference type="Proteomes" id="UP000799437">
    <property type="component" value="Unassembled WGS sequence"/>
</dbReference>
<keyword evidence="1" id="KW-0472">Membrane</keyword>
<organism evidence="2 3">
    <name type="scientific">Pseudovirgaria hyperparasitica</name>
    <dbReference type="NCBI Taxonomy" id="470096"/>
    <lineage>
        <taxon>Eukaryota</taxon>
        <taxon>Fungi</taxon>
        <taxon>Dikarya</taxon>
        <taxon>Ascomycota</taxon>
        <taxon>Pezizomycotina</taxon>
        <taxon>Dothideomycetes</taxon>
        <taxon>Dothideomycetes incertae sedis</taxon>
        <taxon>Acrospermales</taxon>
        <taxon>Acrospermaceae</taxon>
        <taxon>Pseudovirgaria</taxon>
    </lineage>
</organism>
<sequence>MGELREGPRKYSKQAIIKPFLIWPRLFFILLSFIFIFILISISILISFFCPLKSRRWWLTQIWGGVVGLRTKRSLGRDGEGGSRSIQRIARIAKRRRLPDWDSIIINV</sequence>